<feature type="transmembrane region" description="Helical" evidence="9">
    <location>
        <begin position="104"/>
        <end position="124"/>
    </location>
</feature>
<feature type="transmembrane region" description="Helical" evidence="9">
    <location>
        <begin position="170"/>
        <end position="191"/>
    </location>
</feature>
<dbReference type="NCBIfam" id="TIGR04178">
    <property type="entry name" value="exo_archaeo"/>
    <property type="match status" value="1"/>
</dbReference>
<keyword evidence="7 9" id="KW-0472">Membrane</keyword>
<keyword evidence="6 9" id="KW-1133">Transmembrane helix</keyword>
<dbReference type="GO" id="GO:0008233">
    <property type="term" value="F:peptidase activity"/>
    <property type="evidence" value="ECO:0007669"/>
    <property type="project" value="UniProtKB-KW"/>
</dbReference>
<comment type="subcellular location">
    <subcellularLocation>
        <location evidence="1">Cell membrane</location>
        <topology evidence="1">Multi-pass membrane protein</topology>
    </subcellularLocation>
</comment>
<gene>
    <name evidence="10" type="primary">artA</name>
    <name evidence="10" type="ORF">ENW66_08805</name>
</gene>
<evidence type="ECO:0000313" key="10">
    <source>
        <dbReference type="EMBL" id="HFW33026.1"/>
    </source>
</evidence>
<feature type="transmembrane region" description="Helical" evidence="9">
    <location>
        <begin position="136"/>
        <end position="158"/>
    </location>
</feature>
<evidence type="ECO:0000256" key="7">
    <source>
        <dbReference type="ARBA" id="ARBA00023136"/>
    </source>
</evidence>
<dbReference type="NCBIfam" id="TIGR04125">
    <property type="entry name" value="exosort_PGF_TRM"/>
    <property type="match status" value="1"/>
</dbReference>
<dbReference type="PIRSF" id="PIRSF025737">
    <property type="entry name" value="Cyco1"/>
    <property type="match status" value="1"/>
</dbReference>
<dbReference type="InterPro" id="IPR026392">
    <property type="entry name" value="Exo/Archaeosortase_dom"/>
</dbReference>
<evidence type="ECO:0000256" key="8">
    <source>
        <dbReference type="PIRSR" id="PIRSR025737-1"/>
    </source>
</evidence>
<evidence type="ECO:0000256" key="5">
    <source>
        <dbReference type="ARBA" id="ARBA00022801"/>
    </source>
</evidence>
<feature type="transmembrane region" description="Helical" evidence="9">
    <location>
        <begin position="50"/>
        <end position="71"/>
    </location>
</feature>
<organism evidence="10">
    <name type="scientific">Archaeoglobus fulgidus</name>
    <dbReference type="NCBI Taxonomy" id="2234"/>
    <lineage>
        <taxon>Archaea</taxon>
        <taxon>Methanobacteriati</taxon>
        <taxon>Methanobacteriota</taxon>
        <taxon>Archaeoglobi</taxon>
        <taxon>Archaeoglobales</taxon>
        <taxon>Archaeoglobaceae</taxon>
        <taxon>Archaeoglobus</taxon>
    </lineage>
</organism>
<dbReference type="InterPro" id="IPR014522">
    <property type="entry name" value="ArtA"/>
</dbReference>
<keyword evidence="2" id="KW-1003">Cell membrane</keyword>
<dbReference type="EC" id="3.4.22.-" evidence="10"/>
<dbReference type="GO" id="GO:0006508">
    <property type="term" value="P:proteolysis"/>
    <property type="evidence" value="ECO:0007669"/>
    <property type="project" value="UniProtKB-KW"/>
</dbReference>
<accession>A0A7C3RIJ2</accession>
<feature type="transmembrane region" description="Helical" evidence="9">
    <location>
        <begin position="25"/>
        <end position="43"/>
    </location>
</feature>
<proteinExistence type="predicted"/>
<evidence type="ECO:0000256" key="9">
    <source>
        <dbReference type="SAM" id="Phobius"/>
    </source>
</evidence>
<feature type="active site" description="Proton donor" evidence="8">
    <location>
        <position position="185"/>
    </location>
</feature>
<dbReference type="GO" id="GO:0005886">
    <property type="term" value="C:plasma membrane"/>
    <property type="evidence" value="ECO:0007669"/>
    <property type="project" value="UniProtKB-SubCell"/>
</dbReference>
<sequence length="251" mass="27916">MLPESIASLSVVPMLLYVIRERVEIGAFAWLLFSFACLLKAFEFLQSKDYVNFCIFCLGTLFFILMAKAIISRNSPTFHEVTAFSALACIFYFPFVFISPLNDAIIGTTAFLSAALGKTLGYSITAQRRILELNGSSVEIILACTAIESMALFAGATLGINAEARRKLKAFAISVPTIYFLNLFRNVFVLVSHSYSLFGENSFYIAHHVVAKFFSFIALLAIAYAVFRILPELTELIYSLKEEIIRGVKGD</sequence>
<protein>
    <submittedName>
        <fullName evidence="10">Archaeosortase A</fullName>
        <ecNumber evidence="10">3.4.22.-</ecNumber>
    </submittedName>
</protein>
<keyword evidence="3" id="KW-0645">Protease</keyword>
<keyword evidence="4 9" id="KW-0812">Transmembrane</keyword>
<evidence type="ECO:0000256" key="2">
    <source>
        <dbReference type="ARBA" id="ARBA00022475"/>
    </source>
</evidence>
<keyword evidence="5 10" id="KW-0378">Hydrolase</keyword>
<name>A0A7C3RIJ2_ARCFL</name>
<feature type="transmembrane region" description="Helical" evidence="9">
    <location>
        <begin position="203"/>
        <end position="227"/>
    </location>
</feature>
<evidence type="ECO:0000256" key="1">
    <source>
        <dbReference type="ARBA" id="ARBA00004651"/>
    </source>
</evidence>
<dbReference type="AlphaFoldDB" id="A0A7C3RIJ2"/>
<evidence type="ECO:0000256" key="6">
    <source>
        <dbReference type="ARBA" id="ARBA00022989"/>
    </source>
</evidence>
<feature type="transmembrane region" description="Helical" evidence="9">
    <location>
        <begin position="77"/>
        <end position="97"/>
    </location>
</feature>
<dbReference type="Pfam" id="PF09721">
    <property type="entry name" value="Exosortase_EpsH"/>
    <property type="match status" value="1"/>
</dbReference>
<evidence type="ECO:0000256" key="3">
    <source>
        <dbReference type="ARBA" id="ARBA00022670"/>
    </source>
</evidence>
<comment type="caution">
    <text evidence="10">The sequence shown here is derived from an EMBL/GenBank/DDBJ whole genome shotgun (WGS) entry which is preliminary data.</text>
</comment>
<dbReference type="EMBL" id="DTLB01000051">
    <property type="protein sequence ID" value="HFW33026.1"/>
    <property type="molecule type" value="Genomic_DNA"/>
</dbReference>
<dbReference type="InterPro" id="IPR019127">
    <property type="entry name" value="Exosortase"/>
</dbReference>
<feature type="active site" description="Acyl-thioester intermediate" evidence="8">
    <location>
        <position position="144"/>
    </location>
</feature>
<reference evidence="10" key="1">
    <citation type="journal article" date="2020" name="mSystems">
        <title>Genome- and Community-Level Interaction Insights into Carbon Utilization and Element Cycling Functions of Hydrothermarchaeota in Hydrothermal Sediment.</title>
        <authorList>
            <person name="Zhou Z."/>
            <person name="Liu Y."/>
            <person name="Xu W."/>
            <person name="Pan J."/>
            <person name="Luo Z.H."/>
            <person name="Li M."/>
        </authorList>
    </citation>
    <scope>NUCLEOTIDE SEQUENCE [LARGE SCALE GENOMIC DNA]</scope>
    <source>
        <strain evidence="10">SpSt-87</strain>
    </source>
</reference>
<evidence type="ECO:0000256" key="4">
    <source>
        <dbReference type="ARBA" id="ARBA00022692"/>
    </source>
</evidence>